<dbReference type="GO" id="GO:0005737">
    <property type="term" value="C:cytoplasm"/>
    <property type="evidence" value="ECO:0007669"/>
    <property type="project" value="InterPro"/>
</dbReference>
<dbReference type="CDD" id="cd07570">
    <property type="entry name" value="GAT_Gln-NAD-synth"/>
    <property type="match status" value="1"/>
</dbReference>
<feature type="binding site" evidence="7">
    <location>
        <position position="118"/>
    </location>
    <ligand>
        <name>L-glutamine</name>
        <dbReference type="ChEBI" id="CHEBI:58359"/>
    </ligand>
</feature>
<accession>A0A6M1S2V7</accession>
<dbReference type="Gene3D" id="3.60.110.10">
    <property type="entry name" value="Carbon-nitrogen hydrolase"/>
    <property type="match status" value="1"/>
</dbReference>
<reference evidence="12 13" key="1">
    <citation type="submission" date="2020-02" db="EMBL/GenBank/DDBJ databases">
        <title>Draft genome sequence of Limisphaera ngatamarikiensis NGM72.4T, a thermophilic Verrucomicrobia grouped in subdivision 3.</title>
        <authorList>
            <person name="Carere C.R."/>
            <person name="Steen J."/>
            <person name="Hugenholtz P."/>
            <person name="Stott M.B."/>
        </authorList>
    </citation>
    <scope>NUCLEOTIDE SEQUENCE [LARGE SCALE GENOMIC DNA]</scope>
    <source>
        <strain evidence="12 13">NGM72.4</strain>
    </source>
</reference>
<comment type="similarity">
    <text evidence="9">Belongs to the NAD synthetase family.</text>
</comment>
<protein>
    <recommendedName>
        <fullName evidence="7 8">Glutamine-dependent NAD(+) synthetase</fullName>
        <ecNumber evidence="7 8">6.3.5.1</ecNumber>
    </recommendedName>
    <alternativeName>
        <fullName evidence="7 8">NAD(+) synthase [glutamine-hydrolyzing]</fullName>
    </alternativeName>
</protein>
<evidence type="ECO:0000256" key="10">
    <source>
        <dbReference type="SAM" id="MobiDB-lite"/>
    </source>
</evidence>
<feature type="binding site" evidence="7">
    <location>
        <position position="376"/>
    </location>
    <ligand>
        <name>deamido-NAD(+)</name>
        <dbReference type="ChEBI" id="CHEBI:58437"/>
        <note>ligand shared between two neighboring subunits</note>
    </ligand>
</feature>
<comment type="catalytic activity">
    <reaction evidence="7 8">
        <text>deamido-NAD(+) + L-glutamine + ATP + H2O = L-glutamate + AMP + diphosphate + NAD(+) + H(+)</text>
        <dbReference type="Rhea" id="RHEA:24384"/>
        <dbReference type="ChEBI" id="CHEBI:15377"/>
        <dbReference type="ChEBI" id="CHEBI:15378"/>
        <dbReference type="ChEBI" id="CHEBI:29985"/>
        <dbReference type="ChEBI" id="CHEBI:30616"/>
        <dbReference type="ChEBI" id="CHEBI:33019"/>
        <dbReference type="ChEBI" id="CHEBI:57540"/>
        <dbReference type="ChEBI" id="CHEBI:58359"/>
        <dbReference type="ChEBI" id="CHEBI:58437"/>
        <dbReference type="ChEBI" id="CHEBI:456215"/>
        <dbReference type="EC" id="6.3.5.1"/>
    </reaction>
</comment>
<dbReference type="InterPro" id="IPR003010">
    <property type="entry name" value="C-N_Hydrolase"/>
</dbReference>
<keyword evidence="4 7" id="KW-0547">Nucleotide-binding</keyword>
<dbReference type="EC" id="6.3.5.1" evidence="7 8"/>
<evidence type="ECO:0000256" key="6">
    <source>
        <dbReference type="ARBA" id="ARBA00023027"/>
    </source>
</evidence>
<evidence type="ECO:0000256" key="8">
    <source>
        <dbReference type="PIRNR" id="PIRNR006630"/>
    </source>
</evidence>
<evidence type="ECO:0000313" key="13">
    <source>
        <dbReference type="Proteomes" id="UP000477311"/>
    </source>
</evidence>
<dbReference type="HAMAP" id="MF_02090">
    <property type="entry name" value="NadE_glutamine_dep"/>
    <property type="match status" value="1"/>
</dbReference>
<feature type="region of interest" description="Disordered" evidence="10">
    <location>
        <begin position="547"/>
        <end position="570"/>
    </location>
</feature>
<keyword evidence="6 7" id="KW-0520">NAD</keyword>
<keyword evidence="3 7" id="KW-0436">Ligase</keyword>
<comment type="caution">
    <text evidence="12">The sequence shown here is derived from an EMBL/GenBank/DDBJ whole genome shotgun (WGS) entry which is preliminary data.</text>
</comment>
<feature type="active site" description="Nucleophile; for glutaminase activity" evidence="7">
    <location>
        <position position="148"/>
    </location>
</feature>
<dbReference type="RefSeq" id="WP_165107792.1">
    <property type="nucleotide sequence ID" value="NZ_JAAKYA010000064.1"/>
</dbReference>
<evidence type="ECO:0000256" key="2">
    <source>
        <dbReference type="ARBA" id="ARBA00007145"/>
    </source>
</evidence>
<dbReference type="GO" id="GO:0009435">
    <property type="term" value="P:NAD+ biosynthetic process"/>
    <property type="evidence" value="ECO:0007669"/>
    <property type="project" value="UniProtKB-UniRule"/>
</dbReference>
<dbReference type="InterPro" id="IPR014445">
    <property type="entry name" value="Gln-dep_NAD_synthase"/>
</dbReference>
<feature type="binding site" evidence="7">
    <location>
        <position position="405"/>
    </location>
    <ligand>
        <name>deamido-NAD(+)</name>
        <dbReference type="ChEBI" id="CHEBI:58437"/>
        <note>ligand shared between two neighboring subunits</note>
    </ligand>
</feature>
<evidence type="ECO:0000256" key="9">
    <source>
        <dbReference type="RuleBase" id="RU003811"/>
    </source>
</evidence>
<gene>
    <name evidence="7" type="primary">nadE</name>
    <name evidence="12" type="ORF">G4L39_09565</name>
</gene>
<evidence type="ECO:0000259" key="11">
    <source>
        <dbReference type="PROSITE" id="PS50263"/>
    </source>
</evidence>
<comment type="pathway">
    <text evidence="1 7 8">Cofactor biosynthesis; NAD(+) biosynthesis; NAD(+) from deamido-NAD(+) (L-Gln route): step 1/1.</text>
</comment>
<dbReference type="EMBL" id="JAAKYA010000064">
    <property type="protein sequence ID" value="NGO39640.1"/>
    <property type="molecule type" value="Genomic_DNA"/>
</dbReference>
<dbReference type="InterPro" id="IPR014729">
    <property type="entry name" value="Rossmann-like_a/b/a_fold"/>
</dbReference>
<feature type="active site" description="For glutaminase activity" evidence="7">
    <location>
        <position position="112"/>
    </location>
</feature>
<sequence>MKLVLAQLNPTIGDFHGNVRRLLAVYEEAVAWGADLVVAPELYLTGYPPRDLLHDRGFLAANRAALSRLAAATNRTALVVGFVDESASRPGRGLANAAALLQHGRVVAVRHKTLLPTYDVFDEDRYFDPAPDNPPVPFLGKQIGLTICEDIWNDEDFWPERRYRANPPAALAAAGAQFLINISASPWWLGKTRTRFAMLRSLARKLRLPVIFCNQVGGNDELIFDGHSLVFDPEGHLIAEGRLFAEDVLRVDLDRPEPRSFTEPAEESMVWDALVLGTRDYFRKCGFQKAVLGLSGGIDSALTACIAAAALGPENVHGVSLPSRYSSPGSLADARELAVRLGIRYDVLPIEPVFETCRQQLAPLFRNLPEDVTEENLQARIRGLLLMALSNKFGSLLLTTGNKSELAVGYCTLYGDMNGGLAVISDVPKTMVYRLARWVNREREIIPAACLTKPPSAELRPNQTDQDTLPPYEVLDAILEAAVVQGRTFEEIVRDGHDADTVRRVLHMIHRSEYKRRQAPPGLKVTTKAFGIGRRMPVAHRYDPLTVTAAPESAGAPAHPDPTGIDRSSH</sequence>
<dbReference type="UniPathway" id="UPA00253">
    <property type="reaction ID" value="UER00334"/>
</dbReference>
<evidence type="ECO:0000256" key="1">
    <source>
        <dbReference type="ARBA" id="ARBA00005188"/>
    </source>
</evidence>
<name>A0A6M1S2V7_9BACT</name>
<dbReference type="Gene3D" id="3.40.50.620">
    <property type="entry name" value="HUPs"/>
    <property type="match status" value="1"/>
</dbReference>
<keyword evidence="5 7" id="KW-0067">ATP-binding</keyword>
<comment type="caution">
    <text evidence="7">Lacks conserved residue(s) required for the propagation of feature annotation.</text>
</comment>
<dbReference type="Pfam" id="PF02540">
    <property type="entry name" value="NAD_synthase"/>
    <property type="match status" value="1"/>
</dbReference>
<dbReference type="PIRSF" id="PIRSF006630">
    <property type="entry name" value="NADS_GAT"/>
    <property type="match status" value="1"/>
</dbReference>
<dbReference type="Proteomes" id="UP000477311">
    <property type="component" value="Unassembled WGS sequence"/>
</dbReference>
<dbReference type="PROSITE" id="PS50263">
    <property type="entry name" value="CN_HYDROLASE"/>
    <property type="match status" value="1"/>
</dbReference>
<feature type="binding site" evidence="7">
    <location>
        <position position="191"/>
    </location>
    <ligand>
        <name>L-glutamine</name>
        <dbReference type="ChEBI" id="CHEBI:58359"/>
    </ligand>
</feature>
<evidence type="ECO:0000313" key="12">
    <source>
        <dbReference type="EMBL" id="NGO39640.1"/>
    </source>
</evidence>
<comment type="function">
    <text evidence="7">Catalyzes the ATP-dependent amidation of deamido-NAD to form NAD. Uses L-glutamine as a nitrogen source.</text>
</comment>
<evidence type="ECO:0000256" key="7">
    <source>
        <dbReference type="HAMAP-Rule" id="MF_02090"/>
    </source>
</evidence>
<dbReference type="CDD" id="cd00553">
    <property type="entry name" value="NAD_synthase"/>
    <property type="match status" value="1"/>
</dbReference>
<dbReference type="InterPro" id="IPR003694">
    <property type="entry name" value="NAD_synthase"/>
</dbReference>
<evidence type="ECO:0000256" key="3">
    <source>
        <dbReference type="ARBA" id="ARBA00022598"/>
    </source>
</evidence>
<dbReference type="GO" id="GO:0008795">
    <property type="term" value="F:NAD+ synthase activity"/>
    <property type="evidence" value="ECO:0007669"/>
    <property type="project" value="UniProtKB-UniRule"/>
</dbReference>
<feature type="domain" description="CN hydrolase" evidence="11">
    <location>
        <begin position="1"/>
        <end position="255"/>
    </location>
</feature>
<feature type="binding site" evidence="7">
    <location>
        <begin position="293"/>
        <end position="300"/>
    </location>
    <ligand>
        <name>ATP</name>
        <dbReference type="ChEBI" id="CHEBI:30616"/>
    </ligand>
</feature>
<dbReference type="PANTHER" id="PTHR23090:SF9">
    <property type="entry name" value="GLUTAMINE-DEPENDENT NAD(+) SYNTHETASE"/>
    <property type="match status" value="1"/>
</dbReference>
<organism evidence="12 13">
    <name type="scientific">Limisphaera ngatamarikiensis</name>
    <dbReference type="NCBI Taxonomy" id="1324935"/>
    <lineage>
        <taxon>Bacteria</taxon>
        <taxon>Pseudomonadati</taxon>
        <taxon>Verrucomicrobiota</taxon>
        <taxon>Verrucomicrobiia</taxon>
        <taxon>Limisphaerales</taxon>
        <taxon>Limisphaeraceae</taxon>
        <taxon>Limisphaera</taxon>
    </lineage>
</organism>
<dbReference type="InterPro" id="IPR022310">
    <property type="entry name" value="NAD/GMP_synthase"/>
</dbReference>
<feature type="binding site" evidence="7">
    <location>
        <position position="515"/>
    </location>
    <ligand>
        <name>deamido-NAD(+)</name>
        <dbReference type="ChEBI" id="CHEBI:58437"/>
        <note>ligand shared between two neighboring subunits</note>
    </ligand>
</feature>
<dbReference type="InterPro" id="IPR036526">
    <property type="entry name" value="C-N_Hydrolase_sf"/>
</dbReference>
<keyword evidence="13" id="KW-1185">Reference proteome</keyword>
<feature type="active site" description="Proton acceptor; for glutaminase activity" evidence="7">
    <location>
        <position position="41"/>
    </location>
</feature>
<dbReference type="GO" id="GO:0004359">
    <property type="term" value="F:glutaminase activity"/>
    <property type="evidence" value="ECO:0007669"/>
    <property type="project" value="InterPro"/>
</dbReference>
<dbReference type="GO" id="GO:0003952">
    <property type="term" value="F:NAD+ synthase (glutamine-hydrolyzing) activity"/>
    <property type="evidence" value="ECO:0007669"/>
    <property type="project" value="UniProtKB-UniRule"/>
</dbReference>
<dbReference type="PANTHER" id="PTHR23090">
    <property type="entry name" value="NH 3 /GLUTAMINE-DEPENDENT NAD + SYNTHETASE"/>
    <property type="match status" value="1"/>
</dbReference>
<dbReference type="FunFam" id="3.40.50.620:FF:000106">
    <property type="entry name" value="Glutamine-dependent NAD(+) synthetase"/>
    <property type="match status" value="1"/>
</dbReference>
<feature type="binding site" evidence="7">
    <location>
        <position position="400"/>
    </location>
    <ligand>
        <name>ATP</name>
        <dbReference type="ChEBI" id="CHEBI:30616"/>
    </ligand>
</feature>
<comment type="similarity">
    <text evidence="2 7 8">In the C-terminal section; belongs to the NAD synthetase family.</text>
</comment>
<evidence type="ECO:0000256" key="4">
    <source>
        <dbReference type="ARBA" id="ARBA00022741"/>
    </source>
</evidence>
<dbReference type="AlphaFoldDB" id="A0A6M1S2V7"/>
<proteinExistence type="inferred from homology"/>
<dbReference type="SUPFAM" id="SSF52402">
    <property type="entry name" value="Adenine nucleotide alpha hydrolases-like"/>
    <property type="match status" value="1"/>
</dbReference>
<dbReference type="GO" id="GO:0005524">
    <property type="term" value="F:ATP binding"/>
    <property type="evidence" value="ECO:0007669"/>
    <property type="project" value="UniProtKB-UniRule"/>
</dbReference>
<evidence type="ECO:0000256" key="5">
    <source>
        <dbReference type="ARBA" id="ARBA00022840"/>
    </source>
</evidence>
<feature type="binding site" evidence="7">
    <location>
        <position position="185"/>
    </location>
    <ligand>
        <name>L-glutamine</name>
        <dbReference type="ChEBI" id="CHEBI:58359"/>
    </ligand>
</feature>
<dbReference type="NCBIfam" id="NF010588">
    <property type="entry name" value="PRK13981.1"/>
    <property type="match status" value="1"/>
</dbReference>
<dbReference type="SUPFAM" id="SSF56317">
    <property type="entry name" value="Carbon-nitrogen hydrolase"/>
    <property type="match status" value="1"/>
</dbReference>
<dbReference type="NCBIfam" id="TIGR00552">
    <property type="entry name" value="nadE"/>
    <property type="match status" value="1"/>
</dbReference>
<dbReference type="Pfam" id="PF00795">
    <property type="entry name" value="CN_hydrolase"/>
    <property type="match status" value="1"/>
</dbReference>